<dbReference type="AlphaFoldDB" id="A0A5E4PUY7"/>
<evidence type="ECO:0000313" key="2">
    <source>
        <dbReference type="EMBL" id="VVC89251.1"/>
    </source>
</evidence>
<gene>
    <name evidence="2" type="ORF">LSINAPIS_LOCUS2425</name>
</gene>
<feature type="chain" id="PRO_5022972597" evidence="1">
    <location>
        <begin position="18"/>
        <end position="241"/>
    </location>
</feature>
<organism evidence="2 3">
    <name type="scientific">Leptidea sinapis</name>
    <dbReference type="NCBI Taxonomy" id="189913"/>
    <lineage>
        <taxon>Eukaryota</taxon>
        <taxon>Metazoa</taxon>
        <taxon>Ecdysozoa</taxon>
        <taxon>Arthropoda</taxon>
        <taxon>Hexapoda</taxon>
        <taxon>Insecta</taxon>
        <taxon>Pterygota</taxon>
        <taxon>Neoptera</taxon>
        <taxon>Endopterygota</taxon>
        <taxon>Lepidoptera</taxon>
        <taxon>Glossata</taxon>
        <taxon>Ditrysia</taxon>
        <taxon>Papilionoidea</taxon>
        <taxon>Pieridae</taxon>
        <taxon>Dismorphiinae</taxon>
        <taxon>Leptidea</taxon>
    </lineage>
</organism>
<keyword evidence="3" id="KW-1185">Reference proteome</keyword>
<accession>A0A5E4PUY7</accession>
<dbReference type="EMBL" id="FZQP02000482">
    <property type="protein sequence ID" value="VVC89251.1"/>
    <property type="molecule type" value="Genomic_DNA"/>
</dbReference>
<sequence>MWSLLLLTCAVFAGVNSNASVASIHNLNEGESLHTGVLTFFRNVIKCYLETPAKTIIEFKPNNNSDEKYELLEDNEVSQCRVTIHNVDVNDNGLWILHSVDDGDSRSSESYNLTVNLSQVPEEESNSEPEVEVEYLPQQTNETVLGGSLSMHIPDVFLVTTETCKVISPSGQNYDLKNDNFTGIELHTSAVSSCGVIITVVGEEFVGNWSLIAEGLRYGTDHIERRLPFVIKVEDGRGVTK</sequence>
<evidence type="ECO:0000313" key="3">
    <source>
        <dbReference type="Proteomes" id="UP000324832"/>
    </source>
</evidence>
<dbReference type="Proteomes" id="UP000324832">
    <property type="component" value="Unassembled WGS sequence"/>
</dbReference>
<proteinExistence type="predicted"/>
<keyword evidence="1" id="KW-0732">Signal</keyword>
<protein>
    <submittedName>
        <fullName evidence="2">Uncharacterized protein</fullName>
    </submittedName>
</protein>
<evidence type="ECO:0000256" key="1">
    <source>
        <dbReference type="SAM" id="SignalP"/>
    </source>
</evidence>
<reference evidence="2 3" key="1">
    <citation type="submission" date="2017-07" db="EMBL/GenBank/DDBJ databases">
        <authorList>
            <person name="Talla V."/>
            <person name="Backstrom N."/>
        </authorList>
    </citation>
    <scope>NUCLEOTIDE SEQUENCE [LARGE SCALE GENOMIC DNA]</scope>
</reference>
<feature type="signal peptide" evidence="1">
    <location>
        <begin position="1"/>
        <end position="17"/>
    </location>
</feature>
<name>A0A5E4PUY7_9NEOP</name>